<name>A0A2C6KJW4_9APIC</name>
<comment type="caution">
    <text evidence="1">The sequence shown here is derived from an EMBL/GenBank/DDBJ whole genome shotgun (WGS) entry which is preliminary data.</text>
</comment>
<dbReference type="AlphaFoldDB" id="A0A2C6KJW4"/>
<dbReference type="VEuPathDB" id="ToxoDB:CSUI_005371"/>
<proteinExistence type="predicted"/>
<reference evidence="1 2" key="1">
    <citation type="journal article" date="2017" name="Int. J. Parasitol.">
        <title>The genome of the protozoan parasite Cystoisospora suis and a reverse vaccinology approach to identify vaccine candidates.</title>
        <authorList>
            <person name="Palmieri N."/>
            <person name="Shrestha A."/>
            <person name="Ruttkowski B."/>
            <person name="Beck T."/>
            <person name="Vogl C."/>
            <person name="Tomley F."/>
            <person name="Blake D.P."/>
            <person name="Joachim A."/>
        </authorList>
    </citation>
    <scope>NUCLEOTIDE SEQUENCE [LARGE SCALE GENOMIC DNA]</scope>
    <source>
        <strain evidence="1 2">Wien I</strain>
    </source>
</reference>
<evidence type="ECO:0000313" key="1">
    <source>
        <dbReference type="EMBL" id="PHJ20790.1"/>
    </source>
</evidence>
<dbReference type="GeneID" id="94428758"/>
<feature type="non-terminal residue" evidence="1">
    <location>
        <position position="1"/>
    </location>
</feature>
<keyword evidence="2" id="KW-1185">Reference proteome</keyword>
<dbReference type="RefSeq" id="XP_067922476.1">
    <property type="nucleotide sequence ID" value="XM_068065547.1"/>
</dbReference>
<gene>
    <name evidence="1" type="ORF">CSUI_005371</name>
</gene>
<organism evidence="1 2">
    <name type="scientific">Cystoisospora suis</name>
    <dbReference type="NCBI Taxonomy" id="483139"/>
    <lineage>
        <taxon>Eukaryota</taxon>
        <taxon>Sar</taxon>
        <taxon>Alveolata</taxon>
        <taxon>Apicomplexa</taxon>
        <taxon>Conoidasida</taxon>
        <taxon>Coccidia</taxon>
        <taxon>Eucoccidiorida</taxon>
        <taxon>Eimeriorina</taxon>
        <taxon>Sarcocystidae</taxon>
        <taxon>Cystoisospora</taxon>
    </lineage>
</organism>
<dbReference type="EMBL" id="MIGC01002601">
    <property type="protein sequence ID" value="PHJ20790.1"/>
    <property type="molecule type" value="Genomic_DNA"/>
</dbReference>
<accession>A0A2C6KJW4</accession>
<sequence length="36" mass="4401">ERKNVLRIRGCRRRWRVEGVVVGVQVVSLFYRRRDS</sequence>
<evidence type="ECO:0000313" key="2">
    <source>
        <dbReference type="Proteomes" id="UP000221165"/>
    </source>
</evidence>
<protein>
    <submittedName>
        <fullName evidence="1">Uncharacterized protein</fullName>
    </submittedName>
</protein>
<dbReference type="Proteomes" id="UP000221165">
    <property type="component" value="Unassembled WGS sequence"/>
</dbReference>